<dbReference type="Proteomes" id="UP000609064">
    <property type="component" value="Unassembled WGS sequence"/>
</dbReference>
<organism evidence="5 6">
    <name type="scientific">Emticicia aquatilis</name>
    <dbReference type="NCBI Taxonomy" id="1537369"/>
    <lineage>
        <taxon>Bacteria</taxon>
        <taxon>Pseudomonadati</taxon>
        <taxon>Bacteroidota</taxon>
        <taxon>Cytophagia</taxon>
        <taxon>Cytophagales</taxon>
        <taxon>Leadbetterellaceae</taxon>
        <taxon>Emticicia</taxon>
    </lineage>
</organism>
<protein>
    <submittedName>
        <fullName evidence="5">Prevent-host-death protein</fullName>
    </submittedName>
</protein>
<dbReference type="SUPFAM" id="SSF49464">
    <property type="entry name" value="Carboxypeptidase regulatory domain-like"/>
    <property type="match status" value="1"/>
</dbReference>
<evidence type="ECO:0000256" key="2">
    <source>
        <dbReference type="ARBA" id="ARBA00023136"/>
    </source>
</evidence>
<reference evidence="5" key="2">
    <citation type="submission" date="2020-09" db="EMBL/GenBank/DDBJ databases">
        <authorList>
            <person name="Sun Q."/>
            <person name="Zhou Y."/>
        </authorList>
    </citation>
    <scope>NUCLEOTIDE SEQUENCE</scope>
    <source>
        <strain evidence="5">CGMCC 1.15958</strain>
    </source>
</reference>
<dbReference type="Gene3D" id="2.40.170.20">
    <property type="entry name" value="TonB-dependent receptor, beta-barrel domain"/>
    <property type="match status" value="1"/>
</dbReference>
<name>A0A917DTD2_9BACT</name>
<dbReference type="InterPro" id="IPR037066">
    <property type="entry name" value="Plug_dom_sf"/>
</dbReference>
<feature type="chain" id="PRO_5036995564" evidence="4">
    <location>
        <begin position="21"/>
        <end position="775"/>
    </location>
</feature>
<evidence type="ECO:0000313" key="5">
    <source>
        <dbReference type="EMBL" id="GGD64798.1"/>
    </source>
</evidence>
<evidence type="ECO:0000313" key="6">
    <source>
        <dbReference type="Proteomes" id="UP000609064"/>
    </source>
</evidence>
<comment type="caution">
    <text evidence="5">The sequence shown here is derived from an EMBL/GenBank/DDBJ whole genome shotgun (WGS) entry which is preliminary data.</text>
</comment>
<dbReference type="InterPro" id="IPR008969">
    <property type="entry name" value="CarboxyPept-like_regulatory"/>
</dbReference>
<dbReference type="Pfam" id="PF13715">
    <property type="entry name" value="CarbopepD_reg_2"/>
    <property type="match status" value="1"/>
</dbReference>
<evidence type="ECO:0000256" key="3">
    <source>
        <dbReference type="ARBA" id="ARBA00023237"/>
    </source>
</evidence>
<feature type="signal peptide" evidence="4">
    <location>
        <begin position="1"/>
        <end position="20"/>
    </location>
</feature>
<dbReference type="AlphaFoldDB" id="A0A917DTD2"/>
<reference evidence="5" key="1">
    <citation type="journal article" date="2014" name="Int. J. Syst. Evol. Microbiol.">
        <title>Complete genome sequence of Corynebacterium casei LMG S-19264T (=DSM 44701T), isolated from a smear-ripened cheese.</title>
        <authorList>
            <consortium name="US DOE Joint Genome Institute (JGI-PGF)"/>
            <person name="Walter F."/>
            <person name="Albersmeier A."/>
            <person name="Kalinowski J."/>
            <person name="Ruckert C."/>
        </authorList>
    </citation>
    <scope>NUCLEOTIDE SEQUENCE</scope>
    <source>
        <strain evidence="5">CGMCC 1.15958</strain>
    </source>
</reference>
<dbReference type="RefSeq" id="WP_188767095.1">
    <property type="nucleotide sequence ID" value="NZ_BMKK01000006.1"/>
</dbReference>
<evidence type="ECO:0000256" key="1">
    <source>
        <dbReference type="ARBA" id="ARBA00004442"/>
    </source>
</evidence>
<keyword evidence="3" id="KW-0998">Cell outer membrane</keyword>
<gene>
    <name evidence="5" type="ORF">GCM10011514_31020</name>
</gene>
<keyword evidence="4" id="KW-0732">Signal</keyword>
<keyword evidence="6" id="KW-1185">Reference proteome</keyword>
<accession>A0A917DTD2</accession>
<evidence type="ECO:0000256" key="4">
    <source>
        <dbReference type="SAM" id="SignalP"/>
    </source>
</evidence>
<sequence length="775" mass="87561">MKIAFYFYFLLLFCTVFSFAQTPTQNLRGRVLDKETQQPIPAVSVIISPSNKGTTTDNEGNFRFEKLPIGRYSLTFSMIGYDKRNLPTLEIGSGKELILTIEMTESPQFLKEVVVKAEQNKEKTLNELAMVSGRQFTVQESNRYAGGYADPARMAMAFAGVTSAGNDQNNEIVIRGNSPKGLLWRLEGVEIPNPNHFGDGQGSTSGIISMINSGSLANSDFLTGAFPAEYGNATSGVFDLKLRRGNDQKHEFMGQLSVIGLEAAAEGPISKNGASYRFNFRYSTLELLLKSGLLAIETGGFKPAYRDMNFTLNLPTKKAGIFSLWGVGGLNFSDDNGTTFRANERNQMGVSGLSHKISTGSKGYFYSVLSASNESNKSFQENFINNTTWVTTNQNLYAYNNLRFSTLYNYKINSRGTIRTGLIISRLGYKLNEDRRDNARNTLVNYLTENDATHFIQVYSQAKYNLSQKLSITGGVHFNRFLLNDNQTIEPRFGLRYQIDEKQSLSAGFGLHSRLEPISLYLYKRRKTGETFVQPNRNLGMTRAAHYVISYDRSLGENTRLKIEGYYQKLFEVPVDSNRKNFFSMLNSSSGLTTTVLTNDGLGENRGLELTLERYFAKGYYFLLTGSLFESKFKARDNQWRNTVFNNTYAGNALAGKEFPLGRQKQHFFVINSRLMWRGGNRYIPINLPESIKKNTTVTDATQAYVPRLPDYWRIDLGIAYKINKMGATWTLSADLQNVTNRKNKIQQRYNSTTKQLYYNYALPIVPILNFKVDF</sequence>
<comment type="subcellular location">
    <subcellularLocation>
        <location evidence="1">Cell outer membrane</location>
    </subcellularLocation>
</comment>
<dbReference type="InterPro" id="IPR036942">
    <property type="entry name" value="Beta-barrel_TonB_sf"/>
</dbReference>
<keyword evidence="2" id="KW-0472">Membrane</keyword>
<proteinExistence type="predicted"/>
<dbReference type="GO" id="GO:0009279">
    <property type="term" value="C:cell outer membrane"/>
    <property type="evidence" value="ECO:0007669"/>
    <property type="project" value="UniProtKB-SubCell"/>
</dbReference>
<dbReference type="EMBL" id="BMKK01000006">
    <property type="protein sequence ID" value="GGD64798.1"/>
    <property type="molecule type" value="Genomic_DNA"/>
</dbReference>
<dbReference type="SUPFAM" id="SSF56935">
    <property type="entry name" value="Porins"/>
    <property type="match status" value="1"/>
</dbReference>
<dbReference type="Gene3D" id="2.170.130.10">
    <property type="entry name" value="TonB-dependent receptor, plug domain"/>
    <property type="match status" value="1"/>
</dbReference>
<dbReference type="Gene3D" id="2.60.40.1120">
    <property type="entry name" value="Carboxypeptidase-like, regulatory domain"/>
    <property type="match status" value="1"/>
</dbReference>